<keyword evidence="2" id="KW-1185">Reference proteome</keyword>
<accession>A0A084G659</accession>
<evidence type="ECO:0000313" key="2">
    <source>
        <dbReference type="Proteomes" id="UP000028545"/>
    </source>
</evidence>
<evidence type="ECO:0000313" key="1">
    <source>
        <dbReference type="EMBL" id="KEZ42821.1"/>
    </source>
</evidence>
<dbReference type="VEuPathDB" id="FungiDB:SAPIO_CDS5239"/>
<proteinExistence type="predicted"/>
<comment type="caution">
    <text evidence="1">The sequence shown here is derived from an EMBL/GenBank/DDBJ whole genome shotgun (WGS) entry which is preliminary data.</text>
</comment>
<reference evidence="1 2" key="1">
    <citation type="journal article" date="2014" name="Genome Announc.">
        <title>Draft genome sequence of the pathogenic fungus Scedosporium apiospermum.</title>
        <authorList>
            <person name="Vandeputte P."/>
            <person name="Ghamrawi S."/>
            <person name="Rechenmann M."/>
            <person name="Iltis A."/>
            <person name="Giraud S."/>
            <person name="Fleury M."/>
            <person name="Thornton C."/>
            <person name="Delhaes L."/>
            <person name="Meyer W."/>
            <person name="Papon N."/>
            <person name="Bouchara J.P."/>
        </authorList>
    </citation>
    <scope>NUCLEOTIDE SEQUENCE [LARGE SCALE GENOMIC DNA]</scope>
    <source>
        <strain evidence="1 2">IHEM 14462</strain>
    </source>
</reference>
<dbReference type="AlphaFoldDB" id="A0A084G659"/>
<sequence length="141" mass="15903">MVPSTLLSPFSAFPFLAVSDDLYCSFVKPPMSSLAEADVKTGPQRYAELADYRQRSIADKRRQIGGTAVWEIVDEKDHSSAVYLRLKEPAPRDSFFQTRPKRLVPELGGPESPEQPAHTATFIFTARLVRVYKMHILAYTL</sequence>
<dbReference type="HOGENOM" id="CLU_1826411_0_0_1"/>
<dbReference type="GeneID" id="27724311"/>
<protein>
    <submittedName>
        <fullName evidence="1">Uncharacterized protein</fullName>
    </submittedName>
</protein>
<dbReference type="KEGG" id="sapo:SAPIO_CDS5239"/>
<dbReference type="Proteomes" id="UP000028545">
    <property type="component" value="Unassembled WGS sequence"/>
</dbReference>
<organism evidence="1 2">
    <name type="scientific">Pseudallescheria apiosperma</name>
    <name type="common">Scedosporium apiospermum</name>
    <dbReference type="NCBI Taxonomy" id="563466"/>
    <lineage>
        <taxon>Eukaryota</taxon>
        <taxon>Fungi</taxon>
        <taxon>Dikarya</taxon>
        <taxon>Ascomycota</taxon>
        <taxon>Pezizomycotina</taxon>
        <taxon>Sordariomycetes</taxon>
        <taxon>Hypocreomycetidae</taxon>
        <taxon>Microascales</taxon>
        <taxon>Microascaceae</taxon>
        <taxon>Scedosporium</taxon>
    </lineage>
</organism>
<dbReference type="RefSeq" id="XP_016642620.1">
    <property type="nucleotide sequence ID" value="XM_016787605.1"/>
</dbReference>
<gene>
    <name evidence="1" type="ORF">SAPIO_CDS5239</name>
</gene>
<name>A0A084G659_PSEDA</name>
<dbReference type="EMBL" id="JOWA01000098">
    <property type="protein sequence ID" value="KEZ42821.1"/>
    <property type="molecule type" value="Genomic_DNA"/>
</dbReference>